<feature type="domain" description="DUF4232" evidence="3">
    <location>
        <begin position="130"/>
        <end position="262"/>
    </location>
</feature>
<feature type="region of interest" description="Disordered" evidence="1">
    <location>
        <begin position="72"/>
        <end position="127"/>
    </location>
</feature>
<name>A0A9W6KRY8_9ACTN</name>
<evidence type="ECO:0000259" key="3">
    <source>
        <dbReference type="Pfam" id="PF14016"/>
    </source>
</evidence>
<reference evidence="4" key="1">
    <citation type="journal article" date="2014" name="Int. J. Syst. Evol. Microbiol.">
        <title>Complete genome sequence of Corynebacterium casei LMG S-19264T (=DSM 44701T), isolated from a smear-ripened cheese.</title>
        <authorList>
            <consortium name="US DOE Joint Genome Institute (JGI-PGF)"/>
            <person name="Walter F."/>
            <person name="Albersmeier A."/>
            <person name="Kalinowski J."/>
            <person name="Ruckert C."/>
        </authorList>
    </citation>
    <scope>NUCLEOTIDE SEQUENCE</scope>
    <source>
        <strain evidence="4">VKM Ac-1321</strain>
    </source>
</reference>
<dbReference type="RefSeq" id="WP_261961976.1">
    <property type="nucleotide sequence ID" value="NZ_BAAAXA010000001.1"/>
</dbReference>
<protein>
    <recommendedName>
        <fullName evidence="3">DUF4232 domain-containing protein</fullName>
    </recommendedName>
</protein>
<organism evidence="4 5">
    <name type="scientific">Dactylosporangium matsuzakiense</name>
    <dbReference type="NCBI Taxonomy" id="53360"/>
    <lineage>
        <taxon>Bacteria</taxon>
        <taxon>Bacillati</taxon>
        <taxon>Actinomycetota</taxon>
        <taxon>Actinomycetes</taxon>
        <taxon>Micromonosporales</taxon>
        <taxon>Micromonosporaceae</taxon>
        <taxon>Dactylosporangium</taxon>
    </lineage>
</organism>
<dbReference type="EMBL" id="BSFP01000066">
    <property type="protein sequence ID" value="GLL06060.1"/>
    <property type="molecule type" value="Genomic_DNA"/>
</dbReference>
<evidence type="ECO:0000256" key="2">
    <source>
        <dbReference type="SAM" id="Phobius"/>
    </source>
</evidence>
<proteinExistence type="predicted"/>
<dbReference type="Pfam" id="PF14016">
    <property type="entry name" value="DUF4232"/>
    <property type="match status" value="1"/>
</dbReference>
<accession>A0A9W6KRY8</accession>
<gene>
    <name evidence="4" type="ORF">GCM10017581_078080</name>
</gene>
<dbReference type="InterPro" id="IPR025326">
    <property type="entry name" value="DUF4232"/>
</dbReference>
<keyword evidence="2" id="KW-1133">Transmembrane helix</keyword>
<evidence type="ECO:0000313" key="4">
    <source>
        <dbReference type="EMBL" id="GLL06060.1"/>
    </source>
</evidence>
<reference evidence="4" key="2">
    <citation type="submission" date="2023-01" db="EMBL/GenBank/DDBJ databases">
        <authorList>
            <person name="Sun Q."/>
            <person name="Evtushenko L."/>
        </authorList>
    </citation>
    <scope>NUCLEOTIDE SEQUENCE</scope>
    <source>
        <strain evidence="4">VKM Ac-1321</strain>
    </source>
</reference>
<keyword evidence="2" id="KW-0812">Transmembrane</keyword>
<dbReference type="AlphaFoldDB" id="A0A9W6KRY8"/>
<evidence type="ECO:0000256" key="1">
    <source>
        <dbReference type="SAM" id="MobiDB-lite"/>
    </source>
</evidence>
<feature type="transmembrane region" description="Helical" evidence="2">
    <location>
        <begin position="39"/>
        <end position="61"/>
    </location>
</feature>
<feature type="compositionally biased region" description="Low complexity" evidence="1">
    <location>
        <begin position="73"/>
        <end position="110"/>
    </location>
</feature>
<keyword evidence="5" id="KW-1185">Reference proteome</keyword>
<evidence type="ECO:0000313" key="5">
    <source>
        <dbReference type="Proteomes" id="UP001143480"/>
    </source>
</evidence>
<comment type="caution">
    <text evidence="4">The sequence shown here is derived from an EMBL/GenBank/DDBJ whole genome shotgun (WGS) entry which is preliminary data.</text>
</comment>
<keyword evidence="2" id="KW-0472">Membrane</keyword>
<dbReference type="Proteomes" id="UP001143480">
    <property type="component" value="Unassembled WGS sequence"/>
</dbReference>
<sequence>MTDPDGRFEDWLQQHRVEPLGPPQGVYEQIARAARRRRAVRVTAVSAAAVVLGAGVAGLAYRIVEGPPPVPVPGASASRPPSPAATPAGPTDTGSASAVGPGSGAPASSGGAAGGPASSGGATTQQIGRCHTGDLQVTAQSAMSGGGEMNNRYVWLVFTNTSSRSCTLYGYPGVSWVAGDSGQQVNEATVRKSDTAPARFTLAPQASGHATVHDGNPDAFGPECQPVEVRGFRVYPPDETAAIFVPWAVMACSGRGVNVGTISPLVPGLSE</sequence>